<dbReference type="AlphaFoldDB" id="A0A2H0TX85"/>
<keyword evidence="2" id="KW-1133">Transmembrane helix</keyword>
<evidence type="ECO:0000259" key="3">
    <source>
        <dbReference type="Pfam" id="PF14478"/>
    </source>
</evidence>
<feature type="compositionally biased region" description="Polar residues" evidence="1">
    <location>
        <begin position="74"/>
        <end position="90"/>
    </location>
</feature>
<sequence length="220" mass="24480">MILKDANRFSMKNFLKQNSIILALFLISLGSTVFFYSRSQIPTSIQEEILTSEQGIDNPIEKAASIDNELAFVTPSQKPNTQISSGMTNASSSETNTESSTSSSEQAEMLPTEGDTSEKETIKAILHIPDIDFEATTDLPPGSNAYDLMKTLRDKRLTYEANEHGSLGAFISSIGGVANDYKEHMFWIYYVNGQKAQIGISNYILKQDDIITWHYEAEDI</sequence>
<feature type="domain" description="Transcobalamin-like C-terminal" evidence="3">
    <location>
        <begin position="142"/>
        <end position="216"/>
    </location>
</feature>
<evidence type="ECO:0000313" key="4">
    <source>
        <dbReference type="EMBL" id="PIR76762.1"/>
    </source>
</evidence>
<feature type="compositionally biased region" description="Low complexity" evidence="1">
    <location>
        <begin position="91"/>
        <end position="105"/>
    </location>
</feature>
<name>A0A2H0TX85_9BACT</name>
<dbReference type="Proteomes" id="UP000231530">
    <property type="component" value="Unassembled WGS sequence"/>
</dbReference>
<feature type="transmembrane region" description="Helical" evidence="2">
    <location>
        <begin position="20"/>
        <end position="37"/>
    </location>
</feature>
<gene>
    <name evidence="4" type="ORF">COU32_00290</name>
</gene>
<evidence type="ECO:0000313" key="5">
    <source>
        <dbReference type="Proteomes" id="UP000231530"/>
    </source>
</evidence>
<dbReference type="Gene3D" id="2.170.130.30">
    <property type="match status" value="1"/>
</dbReference>
<proteinExistence type="predicted"/>
<evidence type="ECO:0000256" key="2">
    <source>
        <dbReference type="SAM" id="Phobius"/>
    </source>
</evidence>
<dbReference type="Pfam" id="PF14478">
    <property type="entry name" value="DUF4430"/>
    <property type="match status" value="1"/>
</dbReference>
<dbReference type="EMBL" id="PFBY01000005">
    <property type="protein sequence ID" value="PIR76762.1"/>
    <property type="molecule type" value="Genomic_DNA"/>
</dbReference>
<accession>A0A2H0TX85</accession>
<reference evidence="5" key="1">
    <citation type="submission" date="2017-09" db="EMBL/GenBank/DDBJ databases">
        <title>Depth-based differentiation of microbial function through sediment-hosted aquifers and enrichment of novel symbionts in the deep terrestrial subsurface.</title>
        <authorList>
            <person name="Probst A.J."/>
            <person name="Ladd B."/>
            <person name="Jarett J.K."/>
            <person name="Geller-Mcgrath D.E."/>
            <person name="Sieber C.M.K."/>
            <person name="Emerson J.B."/>
            <person name="Anantharaman K."/>
            <person name="Thomas B.C."/>
            <person name="Malmstrom R."/>
            <person name="Stieglmeier M."/>
            <person name="Klingl A."/>
            <person name="Woyke T."/>
            <person name="Ryan C.M."/>
            <person name="Banfield J.F."/>
        </authorList>
    </citation>
    <scope>NUCLEOTIDE SEQUENCE [LARGE SCALE GENOMIC DNA]</scope>
</reference>
<organism evidence="4 5">
    <name type="scientific">Candidatus Magasanikbacteria bacterium CG10_big_fil_rev_8_21_14_0_10_42_10</name>
    <dbReference type="NCBI Taxonomy" id="1974649"/>
    <lineage>
        <taxon>Bacteria</taxon>
        <taxon>Candidatus Magasanikiibacteriota</taxon>
    </lineage>
</organism>
<feature type="region of interest" description="Disordered" evidence="1">
    <location>
        <begin position="74"/>
        <end position="118"/>
    </location>
</feature>
<protein>
    <recommendedName>
        <fullName evidence="3">Transcobalamin-like C-terminal domain-containing protein</fullName>
    </recommendedName>
</protein>
<comment type="caution">
    <text evidence="4">The sequence shown here is derived from an EMBL/GenBank/DDBJ whole genome shotgun (WGS) entry which is preliminary data.</text>
</comment>
<keyword evidence="2" id="KW-0472">Membrane</keyword>
<keyword evidence="2" id="KW-0812">Transmembrane</keyword>
<dbReference type="InterPro" id="IPR027954">
    <property type="entry name" value="Transcobalamin-like_C"/>
</dbReference>
<evidence type="ECO:0000256" key="1">
    <source>
        <dbReference type="SAM" id="MobiDB-lite"/>
    </source>
</evidence>